<dbReference type="Gene3D" id="3.90.550.10">
    <property type="entry name" value="Spore Coat Polysaccharide Biosynthesis Protein SpsA, Chain A"/>
    <property type="match status" value="1"/>
</dbReference>
<dbReference type="Pfam" id="PF00535">
    <property type="entry name" value="Glycos_transf_2"/>
    <property type="match status" value="1"/>
</dbReference>
<dbReference type="GO" id="GO:0006487">
    <property type="term" value="P:protein N-linked glycosylation"/>
    <property type="evidence" value="ECO:0007669"/>
    <property type="project" value="TreeGrafter"/>
</dbReference>
<feature type="domain" description="Glycosyltransferase 2-like" evidence="1">
    <location>
        <begin position="8"/>
        <end position="170"/>
    </location>
</feature>
<sequence>MANLIHTSVIFPIYNEVKNLQKGVLDKVLNYAKNQKNIIEVLIVDDGSTDDSLSILKKEYVGKYPKLRILEKKHSGKAFSVIAGIKHAKGNVVLFSDIDLATPIEEAQKLVNEIVRGYDIVIGSRTKERQGAPFLRKFMAYGFILFRSYLIGLPTIRDTQCGFKAFKKKAALNTITHLRVYKKEQELDRSSVSAGFDLEFLFVAHKLGYKIKEVPVIWRHVETKNVNFLTDSFEAIRDLVKVKLNYIRGKYS</sequence>
<evidence type="ECO:0000313" key="2">
    <source>
        <dbReference type="EMBL" id="PJE63147.1"/>
    </source>
</evidence>
<dbReference type="EMBL" id="PFED01000045">
    <property type="protein sequence ID" value="PJE63147.1"/>
    <property type="molecule type" value="Genomic_DNA"/>
</dbReference>
<dbReference type="InterPro" id="IPR029044">
    <property type="entry name" value="Nucleotide-diphossugar_trans"/>
</dbReference>
<evidence type="ECO:0000259" key="1">
    <source>
        <dbReference type="Pfam" id="PF00535"/>
    </source>
</evidence>
<organism evidence="2 3">
    <name type="scientific">Candidatus Roizmanbacteria bacterium CG10_big_fil_rev_8_21_14_0_10_39_6</name>
    <dbReference type="NCBI Taxonomy" id="1974853"/>
    <lineage>
        <taxon>Bacteria</taxon>
        <taxon>Candidatus Roizmaniibacteriota</taxon>
    </lineage>
</organism>
<evidence type="ECO:0000313" key="3">
    <source>
        <dbReference type="Proteomes" id="UP000229554"/>
    </source>
</evidence>
<dbReference type="InterPro" id="IPR001173">
    <property type="entry name" value="Glyco_trans_2-like"/>
</dbReference>
<dbReference type="SUPFAM" id="SSF53448">
    <property type="entry name" value="Nucleotide-diphospho-sugar transferases"/>
    <property type="match status" value="1"/>
</dbReference>
<dbReference type="AlphaFoldDB" id="A0A2M8KTA3"/>
<dbReference type="PANTHER" id="PTHR10859:SF91">
    <property type="entry name" value="DOLICHYL-PHOSPHATE BETA-GLUCOSYLTRANSFERASE"/>
    <property type="match status" value="1"/>
</dbReference>
<name>A0A2M8KTA3_9BACT</name>
<accession>A0A2M8KTA3</accession>
<dbReference type="PANTHER" id="PTHR10859">
    <property type="entry name" value="GLYCOSYL TRANSFERASE"/>
    <property type="match status" value="1"/>
</dbReference>
<reference evidence="3" key="1">
    <citation type="submission" date="2017-09" db="EMBL/GenBank/DDBJ databases">
        <title>Depth-based differentiation of microbial function through sediment-hosted aquifers and enrichment of novel symbionts in the deep terrestrial subsurface.</title>
        <authorList>
            <person name="Probst A.J."/>
            <person name="Ladd B."/>
            <person name="Jarett J.K."/>
            <person name="Geller-Mcgrath D.E."/>
            <person name="Sieber C.M.K."/>
            <person name="Emerson J.B."/>
            <person name="Anantharaman K."/>
            <person name="Thomas B.C."/>
            <person name="Malmstrom R."/>
            <person name="Stieglmeier M."/>
            <person name="Klingl A."/>
            <person name="Woyke T."/>
            <person name="Ryan C.M."/>
            <person name="Banfield J.F."/>
        </authorList>
    </citation>
    <scope>NUCLEOTIDE SEQUENCE [LARGE SCALE GENOMIC DNA]</scope>
</reference>
<proteinExistence type="predicted"/>
<protein>
    <recommendedName>
        <fullName evidence="1">Glycosyltransferase 2-like domain-containing protein</fullName>
    </recommendedName>
</protein>
<gene>
    <name evidence="2" type="ORF">COU88_01070</name>
</gene>
<dbReference type="Proteomes" id="UP000229554">
    <property type="component" value="Unassembled WGS sequence"/>
</dbReference>
<comment type="caution">
    <text evidence="2">The sequence shown here is derived from an EMBL/GenBank/DDBJ whole genome shotgun (WGS) entry which is preliminary data.</text>
</comment>